<dbReference type="Pfam" id="PF25212">
    <property type="entry name" value="HVO_A0114"/>
    <property type="match status" value="1"/>
</dbReference>
<protein>
    <submittedName>
        <fullName evidence="1">Transcriptional regulator</fullName>
    </submittedName>
</protein>
<dbReference type="InterPro" id="IPR036388">
    <property type="entry name" value="WH-like_DNA-bd_sf"/>
</dbReference>
<dbReference type="RefSeq" id="WP_328986133.1">
    <property type="nucleotide sequence ID" value="NZ_CP121472.1"/>
</dbReference>
<dbReference type="InterPro" id="IPR036390">
    <property type="entry name" value="WH_DNA-bd_sf"/>
</dbReference>
<accession>A0ABZ0S5M3</accession>
<organism evidence="1 2">
    <name type="scientific">Thiorhodovibrio winogradskyi</name>
    <dbReference type="NCBI Taxonomy" id="77007"/>
    <lineage>
        <taxon>Bacteria</taxon>
        <taxon>Pseudomonadati</taxon>
        <taxon>Pseudomonadota</taxon>
        <taxon>Gammaproteobacteria</taxon>
        <taxon>Chromatiales</taxon>
        <taxon>Chromatiaceae</taxon>
        <taxon>Thiorhodovibrio</taxon>
    </lineage>
</organism>
<name>A0ABZ0S5M3_9GAMM</name>
<evidence type="ECO:0000313" key="1">
    <source>
        <dbReference type="EMBL" id="WPL15568.1"/>
    </source>
</evidence>
<dbReference type="Gene3D" id="1.10.10.10">
    <property type="entry name" value="Winged helix-like DNA-binding domain superfamily/Winged helix DNA-binding domain"/>
    <property type="match status" value="1"/>
</dbReference>
<proteinExistence type="predicted"/>
<dbReference type="EMBL" id="CP121472">
    <property type="protein sequence ID" value="WPL15568.1"/>
    <property type="molecule type" value="Genomic_DNA"/>
</dbReference>
<dbReference type="Proteomes" id="UP001432180">
    <property type="component" value="Chromosome"/>
</dbReference>
<keyword evidence="2" id="KW-1185">Reference proteome</keyword>
<dbReference type="SUPFAM" id="SSF46785">
    <property type="entry name" value="Winged helix' DNA-binding domain"/>
    <property type="match status" value="1"/>
</dbReference>
<evidence type="ECO:0000313" key="2">
    <source>
        <dbReference type="Proteomes" id="UP001432180"/>
    </source>
</evidence>
<reference evidence="1 2" key="1">
    <citation type="journal article" date="2023" name="Microorganisms">
        <title>Thiorhodovibrio frisius and Trv. litoralis spp. nov., Two Novel Members from a Clade of Fastidious Purple Sulfur Bacteria That Exhibit Unique Red-Shifted Light-Harvesting Capabilities.</title>
        <authorList>
            <person name="Methner A."/>
            <person name="Kuzyk S.B."/>
            <person name="Petersen J."/>
            <person name="Bauer S."/>
            <person name="Brinkmann H."/>
            <person name="Sichau K."/>
            <person name="Wanner G."/>
            <person name="Wolf J."/>
            <person name="Neumann-Schaal M."/>
            <person name="Henke P."/>
            <person name="Tank M."/>
            <person name="Sproer C."/>
            <person name="Bunk B."/>
            <person name="Overmann J."/>
        </authorList>
    </citation>
    <scope>NUCLEOTIDE SEQUENCE [LARGE SCALE GENOMIC DNA]</scope>
    <source>
        <strain evidence="1 2">DSM 6702</strain>
    </source>
</reference>
<gene>
    <name evidence="1" type="ORF">Thiowin_00469</name>
</gene>
<sequence>MTTLRIDVAGFDAVKASMQSAFRGEPQGCAYTFPDEGTLLSTLTPPRWAIVRALTGAGPLEPRELARRLHSDADTVQADARALVNCGLIDRTAEGQLHLPYDEVRLELVAKAA</sequence>